<dbReference type="GO" id="GO:0005524">
    <property type="term" value="F:ATP binding"/>
    <property type="evidence" value="ECO:0007669"/>
    <property type="project" value="UniProtKB-UniRule"/>
</dbReference>
<comment type="subcellular location">
    <subcellularLocation>
        <location evidence="1">Membrane</location>
        <topology evidence="1">Single-pass membrane protein</topology>
    </subcellularLocation>
</comment>
<evidence type="ECO:0000256" key="5">
    <source>
        <dbReference type="ARBA" id="ARBA00022840"/>
    </source>
</evidence>
<evidence type="ECO:0000313" key="14">
    <source>
        <dbReference type="EMBL" id="KAK4423541.1"/>
    </source>
</evidence>
<dbReference type="GO" id="GO:0030247">
    <property type="term" value="F:polysaccharide binding"/>
    <property type="evidence" value="ECO:0007669"/>
    <property type="project" value="InterPro"/>
</dbReference>
<keyword evidence="4 9" id="KW-0547">Nucleotide-binding</keyword>
<keyword evidence="6" id="KW-0325">Glycoprotein</keyword>
<reference evidence="14" key="2">
    <citation type="journal article" date="2024" name="Plant">
        <title>Genomic evolution and insights into agronomic trait innovations of Sesamum species.</title>
        <authorList>
            <person name="Miao H."/>
            <person name="Wang L."/>
            <person name="Qu L."/>
            <person name="Liu H."/>
            <person name="Sun Y."/>
            <person name="Le M."/>
            <person name="Wang Q."/>
            <person name="Wei S."/>
            <person name="Zheng Y."/>
            <person name="Lin W."/>
            <person name="Duan Y."/>
            <person name="Cao H."/>
            <person name="Xiong S."/>
            <person name="Wang X."/>
            <person name="Wei L."/>
            <person name="Li C."/>
            <person name="Ma Q."/>
            <person name="Ju M."/>
            <person name="Zhao R."/>
            <person name="Li G."/>
            <person name="Mu C."/>
            <person name="Tian Q."/>
            <person name="Mei H."/>
            <person name="Zhang T."/>
            <person name="Gao T."/>
            <person name="Zhang H."/>
        </authorList>
    </citation>
    <scope>NUCLEOTIDE SEQUENCE</scope>
    <source>
        <strain evidence="14">3651</strain>
    </source>
</reference>
<dbReference type="Gene3D" id="3.30.200.20">
    <property type="entry name" value="Phosphorylase Kinase, domain 1"/>
    <property type="match status" value="1"/>
</dbReference>
<evidence type="ECO:0000259" key="13">
    <source>
        <dbReference type="Pfam" id="PF14380"/>
    </source>
</evidence>
<dbReference type="InterPro" id="IPR032872">
    <property type="entry name" value="WAK_assoc_C"/>
</dbReference>
<keyword evidence="5 9" id="KW-0067">ATP-binding</keyword>
<dbReference type="AlphaFoldDB" id="A0AAE1Y5H0"/>
<dbReference type="PROSITE" id="PS00107">
    <property type="entry name" value="PROTEIN_KINASE_ATP"/>
    <property type="match status" value="1"/>
</dbReference>
<gene>
    <name evidence="14" type="ORF">Salat_1936900</name>
</gene>
<keyword evidence="10" id="KW-1133">Transmembrane helix</keyword>
<dbReference type="Proteomes" id="UP001293254">
    <property type="component" value="Unassembled WGS sequence"/>
</dbReference>
<comment type="caution">
    <text evidence="14">The sequence shown here is derived from an EMBL/GenBank/DDBJ whole genome shotgun (WGS) entry which is preliminary data.</text>
</comment>
<sequence length="494" mass="55094">MYNMHTFLICLDISVFCVILLSKRSSGADYRYEACVPRNCGNGPNISFPFYIPGLQESYCGYPGFALNCSQRGVPVLQLPENEYVVDDISYQTRSLKVYDAAVLNSYGTGCLPGIRNTTLPTARFGFSDNVTQLHLFSNCSNSLSENFQSHRVGCDAKGRDSWDLAIYDKDENIANIALENCERNVVAPVEGDGNIGPGNVDEVLRRGFVLNWTASDCSKCESSGGRCGFNATIYHFRCFCPDRPHSRRCRPAEKRHRSELILATAISGGGAVLLLCLLISFVLWQCKKRTKKIHFLSRNISSDPSSKSDIETGRSYFGIPVFSYTELEVATSNFDASKELGDGGFGAVYHGKLEDGREVAIKRLSRDEINLANLAVNRIQRHAFDELIDLSLGYDYDDEVKRMSTSVAELAFRCLQLEKDMRPSMDEVLDVLEEIRTGEESRFEDVREANDHNSVIWTETDDVVLLKNMKFQSSPNAVTDVWVSSSTITSSVG</sequence>
<dbReference type="SUPFAM" id="SSF56112">
    <property type="entry name" value="Protein kinase-like (PK-like)"/>
    <property type="match status" value="1"/>
</dbReference>
<dbReference type="InterPro" id="IPR017441">
    <property type="entry name" value="Protein_kinase_ATP_BS"/>
</dbReference>
<feature type="chain" id="PRO_5041968989" description="non-specific serine/threonine protein kinase" evidence="11">
    <location>
        <begin position="28"/>
        <end position="494"/>
    </location>
</feature>
<protein>
    <recommendedName>
        <fullName evidence="2">non-specific serine/threonine protein kinase</fullName>
        <ecNumber evidence="2">2.7.11.1</ecNumber>
    </recommendedName>
</protein>
<evidence type="ECO:0000256" key="9">
    <source>
        <dbReference type="PROSITE-ProRule" id="PRU10141"/>
    </source>
</evidence>
<reference evidence="14" key="1">
    <citation type="submission" date="2020-06" db="EMBL/GenBank/DDBJ databases">
        <authorList>
            <person name="Li T."/>
            <person name="Hu X."/>
            <person name="Zhang T."/>
            <person name="Song X."/>
            <person name="Zhang H."/>
            <person name="Dai N."/>
            <person name="Sheng W."/>
            <person name="Hou X."/>
            <person name="Wei L."/>
        </authorList>
    </citation>
    <scope>NUCLEOTIDE SEQUENCE</scope>
    <source>
        <strain evidence="14">3651</strain>
        <tissue evidence="14">Leaf</tissue>
    </source>
</reference>
<dbReference type="Pfam" id="PF13947">
    <property type="entry name" value="GUB_WAK_bind"/>
    <property type="match status" value="1"/>
</dbReference>
<evidence type="ECO:0000256" key="11">
    <source>
        <dbReference type="SAM" id="SignalP"/>
    </source>
</evidence>
<comment type="catalytic activity">
    <reaction evidence="7">
        <text>L-threonyl-[protein] + ATP = O-phospho-L-threonyl-[protein] + ADP + H(+)</text>
        <dbReference type="Rhea" id="RHEA:46608"/>
        <dbReference type="Rhea" id="RHEA-COMP:11060"/>
        <dbReference type="Rhea" id="RHEA-COMP:11605"/>
        <dbReference type="ChEBI" id="CHEBI:15378"/>
        <dbReference type="ChEBI" id="CHEBI:30013"/>
        <dbReference type="ChEBI" id="CHEBI:30616"/>
        <dbReference type="ChEBI" id="CHEBI:61977"/>
        <dbReference type="ChEBI" id="CHEBI:456216"/>
        <dbReference type="EC" id="2.7.11.1"/>
    </reaction>
</comment>
<dbReference type="EC" id="2.7.11.1" evidence="2"/>
<dbReference type="EMBL" id="JACGWO010000007">
    <property type="protein sequence ID" value="KAK4423541.1"/>
    <property type="molecule type" value="Genomic_DNA"/>
</dbReference>
<evidence type="ECO:0000256" key="8">
    <source>
        <dbReference type="ARBA" id="ARBA00048679"/>
    </source>
</evidence>
<dbReference type="PANTHER" id="PTHR46008">
    <property type="entry name" value="LEAF RUST 10 DISEASE-RESISTANCE LOCUS RECEPTOR-LIKE PROTEIN KINASE-LIKE 1.4"/>
    <property type="match status" value="1"/>
</dbReference>
<comment type="catalytic activity">
    <reaction evidence="8">
        <text>L-seryl-[protein] + ATP = O-phospho-L-seryl-[protein] + ADP + H(+)</text>
        <dbReference type="Rhea" id="RHEA:17989"/>
        <dbReference type="Rhea" id="RHEA-COMP:9863"/>
        <dbReference type="Rhea" id="RHEA-COMP:11604"/>
        <dbReference type="ChEBI" id="CHEBI:15378"/>
        <dbReference type="ChEBI" id="CHEBI:29999"/>
        <dbReference type="ChEBI" id="CHEBI:30616"/>
        <dbReference type="ChEBI" id="CHEBI:83421"/>
        <dbReference type="ChEBI" id="CHEBI:456216"/>
        <dbReference type="EC" id="2.7.11.1"/>
    </reaction>
</comment>
<keyword evidence="14" id="KW-0418">Kinase</keyword>
<evidence type="ECO:0000259" key="12">
    <source>
        <dbReference type="Pfam" id="PF13947"/>
    </source>
</evidence>
<evidence type="ECO:0000256" key="10">
    <source>
        <dbReference type="SAM" id="Phobius"/>
    </source>
</evidence>
<evidence type="ECO:0000256" key="6">
    <source>
        <dbReference type="ARBA" id="ARBA00023180"/>
    </source>
</evidence>
<dbReference type="Pfam" id="PF14380">
    <property type="entry name" value="WAK_assoc"/>
    <property type="match status" value="1"/>
</dbReference>
<evidence type="ECO:0000256" key="3">
    <source>
        <dbReference type="ARBA" id="ARBA00022729"/>
    </source>
</evidence>
<dbReference type="InterPro" id="IPR011009">
    <property type="entry name" value="Kinase-like_dom_sf"/>
</dbReference>
<feature type="domain" description="Wall-associated receptor kinase C-terminal" evidence="13">
    <location>
        <begin position="173"/>
        <end position="244"/>
    </location>
</feature>
<evidence type="ECO:0000256" key="7">
    <source>
        <dbReference type="ARBA" id="ARBA00047899"/>
    </source>
</evidence>
<dbReference type="PANTHER" id="PTHR46008:SF2">
    <property type="entry name" value="LEAF RUST 10 DISEASE-RESISTANCE LOCUS RECEPTOR-LIKE PROTEIN KINASE-LIKE 1.4"/>
    <property type="match status" value="1"/>
</dbReference>
<dbReference type="GO" id="GO:0016020">
    <property type="term" value="C:membrane"/>
    <property type="evidence" value="ECO:0007669"/>
    <property type="project" value="UniProtKB-SubCell"/>
</dbReference>
<feature type="signal peptide" evidence="11">
    <location>
        <begin position="1"/>
        <end position="27"/>
    </location>
</feature>
<name>A0AAE1Y5H0_9LAMI</name>
<evidence type="ECO:0000256" key="2">
    <source>
        <dbReference type="ARBA" id="ARBA00012513"/>
    </source>
</evidence>
<accession>A0AAE1Y5H0</accession>
<feature type="binding site" evidence="9">
    <location>
        <position position="363"/>
    </location>
    <ligand>
        <name>ATP</name>
        <dbReference type="ChEBI" id="CHEBI:30616"/>
    </ligand>
</feature>
<keyword evidence="10" id="KW-0472">Membrane</keyword>
<keyword evidence="15" id="KW-1185">Reference proteome</keyword>
<keyword evidence="10" id="KW-0812">Transmembrane</keyword>
<keyword evidence="3 11" id="KW-0732">Signal</keyword>
<evidence type="ECO:0000256" key="4">
    <source>
        <dbReference type="ARBA" id="ARBA00022741"/>
    </source>
</evidence>
<dbReference type="InterPro" id="IPR025287">
    <property type="entry name" value="WAK_GUB"/>
</dbReference>
<dbReference type="GO" id="GO:0004674">
    <property type="term" value="F:protein serine/threonine kinase activity"/>
    <property type="evidence" value="ECO:0007669"/>
    <property type="project" value="UniProtKB-EC"/>
</dbReference>
<proteinExistence type="predicted"/>
<evidence type="ECO:0000256" key="1">
    <source>
        <dbReference type="ARBA" id="ARBA00004167"/>
    </source>
</evidence>
<feature type="domain" description="Wall-associated receptor kinase galacturonan-binding" evidence="12">
    <location>
        <begin position="35"/>
        <end position="100"/>
    </location>
</feature>
<evidence type="ECO:0000313" key="15">
    <source>
        <dbReference type="Proteomes" id="UP001293254"/>
    </source>
</evidence>
<keyword evidence="14" id="KW-0808">Transferase</keyword>
<organism evidence="14 15">
    <name type="scientific">Sesamum alatum</name>
    <dbReference type="NCBI Taxonomy" id="300844"/>
    <lineage>
        <taxon>Eukaryota</taxon>
        <taxon>Viridiplantae</taxon>
        <taxon>Streptophyta</taxon>
        <taxon>Embryophyta</taxon>
        <taxon>Tracheophyta</taxon>
        <taxon>Spermatophyta</taxon>
        <taxon>Magnoliopsida</taxon>
        <taxon>eudicotyledons</taxon>
        <taxon>Gunneridae</taxon>
        <taxon>Pentapetalae</taxon>
        <taxon>asterids</taxon>
        <taxon>lamiids</taxon>
        <taxon>Lamiales</taxon>
        <taxon>Pedaliaceae</taxon>
        <taxon>Sesamum</taxon>
    </lineage>
</organism>
<feature type="transmembrane region" description="Helical" evidence="10">
    <location>
        <begin position="261"/>
        <end position="285"/>
    </location>
</feature>
<keyword evidence="14" id="KW-0675">Receptor</keyword>